<sequence>MSVKKITTPLSDDTVLSLKTGDEVLISGVIYTARDQAHFRLIKLIEENKPLPFDIQGQIIYYVGPTPEKPGEVIGAAGPTTSYRMDKYAPALMKLGLKGMIGKGKRSNEVKEAIRKYGAVYFGAIGGAGALISKSIKSNKVIAYEDLLSEAVRELIVEDFPAIVVNDVYGGDLYEEGRKRYENKYSIAI</sequence>
<evidence type="ECO:0000256" key="1">
    <source>
        <dbReference type="ARBA" id="ARBA00008876"/>
    </source>
</evidence>
<dbReference type="NCBIfam" id="NF005310">
    <property type="entry name" value="PRK06842.1"/>
    <property type="match status" value="1"/>
</dbReference>
<dbReference type="PANTHER" id="PTHR43351">
    <property type="entry name" value="L(+)-TARTRATE DEHYDRATASE SUBUNIT BETA"/>
    <property type="match status" value="1"/>
</dbReference>
<dbReference type="SUPFAM" id="SSF117457">
    <property type="entry name" value="FumA C-terminal domain-like"/>
    <property type="match status" value="1"/>
</dbReference>
<evidence type="ECO:0000259" key="3">
    <source>
        <dbReference type="Pfam" id="PF05683"/>
    </source>
</evidence>
<protein>
    <submittedName>
        <fullName evidence="4">Fe-S-containing hydro-lyase</fullName>
    </submittedName>
</protein>
<evidence type="ECO:0000313" key="5">
    <source>
        <dbReference type="Proteomes" id="UP000320813"/>
    </source>
</evidence>
<evidence type="ECO:0000256" key="2">
    <source>
        <dbReference type="ARBA" id="ARBA00023239"/>
    </source>
</evidence>
<gene>
    <name evidence="4" type="ORF">EVJ47_03775</name>
</gene>
<dbReference type="PANTHER" id="PTHR43351:SF2">
    <property type="entry name" value="L(+)-TARTRATE DEHYDRATASE SUBUNIT BETA-RELATED"/>
    <property type="match status" value="1"/>
</dbReference>
<dbReference type="InterPro" id="IPR036660">
    <property type="entry name" value="Fe-S_hydroAse_TtdB_cat_sf"/>
</dbReference>
<comment type="similarity">
    <text evidence="1">Belongs to the class-I fumarase family.</text>
</comment>
<feature type="domain" description="Fe-S hydro-lyase tartrate dehydratase beta-type catalytic" evidence="3">
    <location>
        <begin position="9"/>
        <end position="176"/>
    </location>
</feature>
<dbReference type="Proteomes" id="UP000320813">
    <property type="component" value="Unassembled WGS sequence"/>
</dbReference>
<dbReference type="NCBIfam" id="TIGR00723">
    <property type="entry name" value="ttdB_fumA_fumB"/>
    <property type="match status" value="1"/>
</dbReference>
<name>A0A519BDQ7_9DELT</name>
<proteinExistence type="inferred from homology"/>
<evidence type="ECO:0000313" key="4">
    <source>
        <dbReference type="EMBL" id="RZD15400.1"/>
    </source>
</evidence>
<organism evidence="4 5">
    <name type="scientific">Candidatus Acidulodesulfobacterium ferriphilum</name>
    <dbReference type="NCBI Taxonomy" id="2597223"/>
    <lineage>
        <taxon>Bacteria</taxon>
        <taxon>Deltaproteobacteria</taxon>
        <taxon>Candidatus Acidulodesulfobacterales</taxon>
        <taxon>Candidatus Acidulodesulfobacterium</taxon>
    </lineage>
</organism>
<accession>A0A519BDQ7</accession>
<keyword evidence="2 4" id="KW-0456">Lyase</keyword>
<reference evidence="4 5" key="1">
    <citation type="submission" date="2019-01" db="EMBL/GenBank/DDBJ databases">
        <title>Insights into ecological role of a new deltaproteobacterial order Candidatus Sinidesulfobacterales (Sva0485) by metagenomics and metatranscriptomics.</title>
        <authorList>
            <person name="Tan S."/>
            <person name="Liu J."/>
            <person name="Fang Y."/>
            <person name="Hedlund B.P."/>
            <person name="Lian Z.H."/>
            <person name="Huang L.Y."/>
            <person name="Li J.T."/>
            <person name="Huang L.N."/>
            <person name="Li W.J."/>
            <person name="Jiang H.C."/>
            <person name="Dong H.L."/>
            <person name="Shu W.S."/>
        </authorList>
    </citation>
    <scope>NUCLEOTIDE SEQUENCE [LARGE SCALE GENOMIC DNA]</scope>
    <source>
        <strain evidence="4">AP3</strain>
    </source>
</reference>
<comment type="caution">
    <text evidence="4">The sequence shown here is derived from an EMBL/GenBank/DDBJ whole genome shotgun (WGS) entry which is preliminary data.</text>
</comment>
<dbReference type="GO" id="GO:0016836">
    <property type="term" value="F:hydro-lyase activity"/>
    <property type="evidence" value="ECO:0007669"/>
    <property type="project" value="InterPro"/>
</dbReference>
<dbReference type="EMBL" id="SGBD01000001">
    <property type="protein sequence ID" value="RZD15400.1"/>
    <property type="molecule type" value="Genomic_DNA"/>
</dbReference>
<dbReference type="Pfam" id="PF05683">
    <property type="entry name" value="Fumerase_C"/>
    <property type="match status" value="1"/>
</dbReference>
<dbReference type="InterPro" id="IPR004647">
    <property type="entry name" value="Fe-S_hydro-lyase_TtdB-typ_cat"/>
</dbReference>
<dbReference type="Gene3D" id="3.20.130.10">
    <property type="entry name" value="Fe-S hydro-lyase, tartrate dehydratase beta-type, catalytic domain"/>
    <property type="match status" value="1"/>
</dbReference>
<dbReference type="AlphaFoldDB" id="A0A519BDQ7"/>